<comment type="caution">
    <text evidence="2">The sequence shown here is derived from an EMBL/GenBank/DDBJ whole genome shotgun (WGS) entry which is preliminary data.</text>
</comment>
<name>A0A8J3R7H5_9ACTN</name>
<dbReference type="EMBL" id="BOOG01000014">
    <property type="protein sequence ID" value="GIH69419.1"/>
    <property type="molecule type" value="Genomic_DNA"/>
</dbReference>
<evidence type="ECO:0000256" key="1">
    <source>
        <dbReference type="SAM" id="MobiDB-lite"/>
    </source>
</evidence>
<protein>
    <submittedName>
        <fullName evidence="2">Uncharacterized protein</fullName>
    </submittedName>
</protein>
<feature type="region of interest" description="Disordered" evidence="1">
    <location>
        <begin position="1"/>
        <end position="21"/>
    </location>
</feature>
<dbReference type="AlphaFoldDB" id="A0A8J3R7H5"/>
<evidence type="ECO:0000313" key="3">
    <source>
        <dbReference type="Proteomes" id="UP000610966"/>
    </source>
</evidence>
<accession>A0A8J3R7H5</accession>
<organism evidence="2 3">
    <name type="scientific">Sphaerimonospora thailandensis</name>
    <dbReference type="NCBI Taxonomy" id="795644"/>
    <lineage>
        <taxon>Bacteria</taxon>
        <taxon>Bacillati</taxon>
        <taxon>Actinomycetota</taxon>
        <taxon>Actinomycetes</taxon>
        <taxon>Streptosporangiales</taxon>
        <taxon>Streptosporangiaceae</taxon>
        <taxon>Sphaerimonospora</taxon>
    </lineage>
</organism>
<proteinExistence type="predicted"/>
<dbReference type="Proteomes" id="UP000610966">
    <property type="component" value="Unassembled WGS sequence"/>
</dbReference>
<gene>
    <name evidence="2" type="ORF">Mth01_16720</name>
</gene>
<keyword evidence="3" id="KW-1185">Reference proteome</keyword>
<sequence>MTGLPPCPGTHLPPAKPGAEELRWIPDHGRSDRVRVLAHTCTLCRVVSYELCSAGGLHFIRRIERTRSDAVMVRETERLPAARMEPIWARLLKGNAR</sequence>
<evidence type="ECO:0000313" key="2">
    <source>
        <dbReference type="EMBL" id="GIH69419.1"/>
    </source>
</evidence>
<reference evidence="2" key="1">
    <citation type="submission" date="2021-01" db="EMBL/GenBank/DDBJ databases">
        <title>Whole genome shotgun sequence of Sphaerimonospora thailandensis NBRC 107569.</title>
        <authorList>
            <person name="Komaki H."/>
            <person name="Tamura T."/>
        </authorList>
    </citation>
    <scope>NUCLEOTIDE SEQUENCE</scope>
    <source>
        <strain evidence="2">NBRC 107569</strain>
    </source>
</reference>
<dbReference type="RefSeq" id="WP_204013932.1">
    <property type="nucleotide sequence ID" value="NZ_BOOG01000014.1"/>
</dbReference>